<gene>
    <name evidence="2" type="ORF">MCOR_43938</name>
</gene>
<sequence length="482" mass="55216">MQKVQLYGPKYAIKDRSIKLNCSSDTVPEGNTAEFLINGKSVNNVRLHQSRCFRTVDVIECVPGVCQCSDDGRTFVFYYIPNETGECNFSCRMKFSSNMSSEAGQFGTYNIVTNVIEPTPLIKTEKYDYLINLTCSVIFIDITTVFTWSCDNEPIMSESLHNTSTLWSVVSLELSLKKSTSLCFCNVSLPIFNFTGSTTARLEYRDTSPHESLFCNISTPIKLTCGNLATQDSNAYWRHQINSTFIRSIPSNDPKLRWNLFIKSCTLQDIGRPELLQNEVVYLRNDVVFSLTFYSSEESNIITWYRQWIRLVNSTKQVQTTKPTTLHFLVRGKNVSVNGFQSNLVLGNAKEHHLYNIKICVKNKYGISCYRYLESEGSSIPTENTTNPVYQLVDTQQANQYQHFSADRDEQHTYEIPNAVYEELNEDRPSHDYSTASQYEEVHSSTTETNSIENRDSYEKVADIELVYLCQTYAILFVEIEI</sequence>
<evidence type="ECO:0008006" key="4">
    <source>
        <dbReference type="Google" id="ProtNLM"/>
    </source>
</evidence>
<accession>A0A6J8DRV5</accession>
<organism evidence="2 3">
    <name type="scientific">Mytilus coruscus</name>
    <name type="common">Sea mussel</name>
    <dbReference type="NCBI Taxonomy" id="42192"/>
    <lineage>
        <taxon>Eukaryota</taxon>
        <taxon>Metazoa</taxon>
        <taxon>Spiralia</taxon>
        <taxon>Lophotrochozoa</taxon>
        <taxon>Mollusca</taxon>
        <taxon>Bivalvia</taxon>
        <taxon>Autobranchia</taxon>
        <taxon>Pteriomorphia</taxon>
        <taxon>Mytilida</taxon>
        <taxon>Mytiloidea</taxon>
        <taxon>Mytilidae</taxon>
        <taxon>Mytilinae</taxon>
        <taxon>Mytilus</taxon>
    </lineage>
</organism>
<proteinExistence type="predicted"/>
<evidence type="ECO:0000256" key="1">
    <source>
        <dbReference type="SAM" id="MobiDB-lite"/>
    </source>
</evidence>
<evidence type="ECO:0000313" key="2">
    <source>
        <dbReference type="EMBL" id="CAC5410776.1"/>
    </source>
</evidence>
<protein>
    <recommendedName>
        <fullName evidence="4">Ig-like domain-containing protein</fullName>
    </recommendedName>
</protein>
<evidence type="ECO:0000313" key="3">
    <source>
        <dbReference type="Proteomes" id="UP000507470"/>
    </source>
</evidence>
<dbReference type="AlphaFoldDB" id="A0A6J8DRV5"/>
<keyword evidence="3" id="KW-1185">Reference proteome</keyword>
<reference evidence="2 3" key="1">
    <citation type="submission" date="2020-06" db="EMBL/GenBank/DDBJ databases">
        <authorList>
            <person name="Li R."/>
            <person name="Bekaert M."/>
        </authorList>
    </citation>
    <scope>NUCLEOTIDE SEQUENCE [LARGE SCALE GENOMIC DNA]</scope>
    <source>
        <strain evidence="3">wild</strain>
    </source>
</reference>
<feature type="compositionally biased region" description="Polar residues" evidence="1">
    <location>
        <begin position="432"/>
        <end position="452"/>
    </location>
</feature>
<name>A0A6J8DRV5_MYTCO</name>
<dbReference type="EMBL" id="CACVKT020007797">
    <property type="protein sequence ID" value="CAC5410776.1"/>
    <property type="molecule type" value="Genomic_DNA"/>
</dbReference>
<feature type="region of interest" description="Disordered" evidence="1">
    <location>
        <begin position="428"/>
        <end position="452"/>
    </location>
</feature>
<dbReference type="Proteomes" id="UP000507470">
    <property type="component" value="Unassembled WGS sequence"/>
</dbReference>